<name>A0A2B7WS33_9EURO</name>
<evidence type="ECO:0000313" key="4">
    <source>
        <dbReference type="EMBL" id="PGG99585.1"/>
    </source>
</evidence>
<dbReference type="EMBL" id="PDNC01000099">
    <property type="protein sequence ID" value="PGG99585.1"/>
    <property type="molecule type" value="Genomic_DNA"/>
</dbReference>
<reference evidence="4 5" key="1">
    <citation type="submission" date="2017-10" db="EMBL/GenBank/DDBJ databases">
        <title>Comparative genomics in systemic dimorphic fungi from Ajellomycetaceae.</title>
        <authorList>
            <person name="Munoz J.F."/>
            <person name="Mcewen J.G."/>
            <person name="Clay O.K."/>
            <person name="Cuomo C.A."/>
        </authorList>
    </citation>
    <scope>NUCLEOTIDE SEQUENCE [LARGE SCALE GENOMIC DNA]</scope>
    <source>
        <strain evidence="4 5">UAMH130</strain>
    </source>
</reference>
<dbReference type="AlphaFoldDB" id="A0A2B7WS33"/>
<keyword evidence="1" id="KW-0863">Zinc-finger</keyword>
<accession>A0A2B7WS33</accession>
<evidence type="ECO:0000313" key="5">
    <source>
        <dbReference type="Proteomes" id="UP000224080"/>
    </source>
</evidence>
<dbReference type="OrthoDB" id="1918685at2759"/>
<feature type="region of interest" description="Disordered" evidence="2">
    <location>
        <begin position="121"/>
        <end position="156"/>
    </location>
</feature>
<dbReference type="GO" id="GO:0008270">
    <property type="term" value="F:zinc ion binding"/>
    <property type="evidence" value="ECO:0007669"/>
    <property type="project" value="UniProtKB-KW"/>
</dbReference>
<feature type="compositionally biased region" description="Low complexity" evidence="2">
    <location>
        <begin position="191"/>
        <end position="200"/>
    </location>
</feature>
<keyword evidence="5" id="KW-1185">Reference proteome</keyword>
<dbReference type="Proteomes" id="UP000224080">
    <property type="component" value="Unassembled WGS sequence"/>
</dbReference>
<proteinExistence type="predicted"/>
<feature type="domain" description="C3H1-type" evidence="3">
    <location>
        <begin position="207"/>
        <end position="236"/>
    </location>
</feature>
<evidence type="ECO:0000256" key="1">
    <source>
        <dbReference type="PROSITE-ProRule" id="PRU00723"/>
    </source>
</evidence>
<feature type="region of interest" description="Disordered" evidence="2">
    <location>
        <begin position="1"/>
        <end position="26"/>
    </location>
</feature>
<comment type="caution">
    <text evidence="4">The sequence shown here is derived from an EMBL/GenBank/DDBJ whole genome shotgun (WGS) entry which is preliminary data.</text>
</comment>
<feature type="compositionally biased region" description="Polar residues" evidence="2">
    <location>
        <begin position="124"/>
        <end position="140"/>
    </location>
</feature>
<keyword evidence="1" id="KW-0862">Zinc</keyword>
<feature type="region of interest" description="Disordered" evidence="2">
    <location>
        <begin position="169"/>
        <end position="205"/>
    </location>
</feature>
<feature type="zinc finger region" description="C3H1-type" evidence="1">
    <location>
        <begin position="207"/>
        <end position="236"/>
    </location>
</feature>
<evidence type="ECO:0000259" key="3">
    <source>
        <dbReference type="PROSITE" id="PS50103"/>
    </source>
</evidence>
<dbReference type="PROSITE" id="PS50103">
    <property type="entry name" value="ZF_C3H1"/>
    <property type="match status" value="1"/>
</dbReference>
<protein>
    <recommendedName>
        <fullName evidence="3">C3H1-type domain-containing protein</fullName>
    </recommendedName>
</protein>
<evidence type="ECO:0000256" key="2">
    <source>
        <dbReference type="SAM" id="MobiDB-lite"/>
    </source>
</evidence>
<dbReference type="InterPro" id="IPR000571">
    <property type="entry name" value="Znf_CCCH"/>
</dbReference>
<sequence>MADWDPSLYSGMPDRLDSPGPIPEEYSREYRSLTRDTVETDGLETQPPATTWRFEAQMSHAGAMFFNDPEFHPTPKPSIRPGLTSATAFGSVFSGVQGTVSRHTYHIANATGWTQQEENRMLQHPQQRAGNQQVHNNGNQFFPVRPSSAFTTGQQSGVQQTYQNFQFQPQSQAQSTVQAQQSNTPLQSLQSSESRPSTSGSRRDRPSVKHLTCWWWNEKGQCKYSGDECLYAHHKTGKVADAPRQVKPGEPPVAGRKLMRALQEEEEERRKRAPEREMGILQAQNNALREAYLALRETTSQSLSTIATMRQSVTRLSAEVVNVERDRARHGQLSATPVGGNHQVDAQMARALRSVEDQGLLAGVVEGQAWARVARVEESLAAVGLAEVVAEGRR</sequence>
<gene>
    <name evidence="4" type="ORF">GX51_06234</name>
</gene>
<keyword evidence="1" id="KW-0479">Metal-binding</keyword>
<feature type="compositionally biased region" description="Low complexity" evidence="2">
    <location>
        <begin position="169"/>
        <end position="183"/>
    </location>
</feature>
<organism evidence="4 5">
    <name type="scientific">Blastomyces parvus</name>
    <dbReference type="NCBI Taxonomy" id="2060905"/>
    <lineage>
        <taxon>Eukaryota</taxon>
        <taxon>Fungi</taxon>
        <taxon>Dikarya</taxon>
        <taxon>Ascomycota</taxon>
        <taxon>Pezizomycotina</taxon>
        <taxon>Eurotiomycetes</taxon>
        <taxon>Eurotiomycetidae</taxon>
        <taxon>Onygenales</taxon>
        <taxon>Ajellomycetaceae</taxon>
        <taxon>Blastomyces</taxon>
    </lineage>
</organism>